<dbReference type="EMBL" id="CM029054">
    <property type="protein sequence ID" value="KAG2536847.1"/>
    <property type="molecule type" value="Genomic_DNA"/>
</dbReference>
<evidence type="ECO:0000256" key="2">
    <source>
        <dbReference type="ARBA" id="ARBA00022771"/>
    </source>
</evidence>
<feature type="domain" description="BED-type" evidence="6">
    <location>
        <begin position="111"/>
        <end position="163"/>
    </location>
</feature>
<keyword evidence="2 4" id="KW-0863">Zinc-finger</keyword>
<evidence type="ECO:0000256" key="4">
    <source>
        <dbReference type="PROSITE-ProRule" id="PRU00027"/>
    </source>
</evidence>
<dbReference type="GO" id="GO:0008270">
    <property type="term" value="F:zinc ion binding"/>
    <property type="evidence" value="ECO:0007669"/>
    <property type="project" value="UniProtKB-KW"/>
</dbReference>
<comment type="caution">
    <text evidence="7">The sequence shown here is derived from an EMBL/GenBank/DDBJ whole genome shotgun (WGS) entry which is preliminary data.</text>
</comment>
<evidence type="ECO:0000259" key="6">
    <source>
        <dbReference type="PROSITE" id="PS50808"/>
    </source>
</evidence>
<evidence type="ECO:0000313" key="8">
    <source>
        <dbReference type="Proteomes" id="UP000823388"/>
    </source>
</evidence>
<evidence type="ECO:0000256" key="3">
    <source>
        <dbReference type="ARBA" id="ARBA00022833"/>
    </source>
</evidence>
<keyword evidence="8" id="KW-1185">Reference proteome</keyword>
<evidence type="ECO:0000313" key="7">
    <source>
        <dbReference type="EMBL" id="KAG2536847.1"/>
    </source>
</evidence>
<dbReference type="AlphaFoldDB" id="A0A8T0MIA3"/>
<dbReference type="PROSITE" id="PS50808">
    <property type="entry name" value="ZF_BED"/>
    <property type="match status" value="1"/>
</dbReference>
<dbReference type="GO" id="GO:0003677">
    <property type="term" value="F:DNA binding"/>
    <property type="evidence" value="ECO:0007669"/>
    <property type="project" value="InterPro"/>
</dbReference>
<sequence>MAMRHQRAPLRNSAGGQGRPSGPSELRVAMAGADVSHLHGFDSQAEEEDLKIEDDDDIREDAAALFSIDVGDDGVPNNNVINVDGGDGGGAAAELAGCCSMDTQGTTTFGKHKSSVWADFKEVKENDVRVAVVCNMCGKRLSARSSAGTGHLIRHQSSCRKKT</sequence>
<proteinExistence type="predicted"/>
<gene>
    <name evidence="7" type="ORF">PVAP13_9NG225846</name>
</gene>
<feature type="region of interest" description="Disordered" evidence="5">
    <location>
        <begin position="1"/>
        <end position="25"/>
    </location>
</feature>
<keyword evidence="1" id="KW-0479">Metal-binding</keyword>
<organism evidence="7 8">
    <name type="scientific">Panicum virgatum</name>
    <name type="common">Blackwell switchgrass</name>
    <dbReference type="NCBI Taxonomy" id="38727"/>
    <lineage>
        <taxon>Eukaryota</taxon>
        <taxon>Viridiplantae</taxon>
        <taxon>Streptophyta</taxon>
        <taxon>Embryophyta</taxon>
        <taxon>Tracheophyta</taxon>
        <taxon>Spermatophyta</taxon>
        <taxon>Magnoliopsida</taxon>
        <taxon>Liliopsida</taxon>
        <taxon>Poales</taxon>
        <taxon>Poaceae</taxon>
        <taxon>PACMAD clade</taxon>
        <taxon>Panicoideae</taxon>
        <taxon>Panicodae</taxon>
        <taxon>Paniceae</taxon>
        <taxon>Panicinae</taxon>
        <taxon>Panicum</taxon>
        <taxon>Panicum sect. Hiantes</taxon>
    </lineage>
</organism>
<reference evidence="7 8" key="1">
    <citation type="submission" date="2020-05" db="EMBL/GenBank/DDBJ databases">
        <title>WGS assembly of Panicum virgatum.</title>
        <authorList>
            <person name="Lovell J.T."/>
            <person name="Jenkins J."/>
            <person name="Shu S."/>
            <person name="Juenger T.E."/>
            <person name="Schmutz J."/>
        </authorList>
    </citation>
    <scope>NUCLEOTIDE SEQUENCE [LARGE SCALE GENOMIC DNA]</scope>
    <source>
        <strain evidence="8">cv. AP13</strain>
    </source>
</reference>
<dbReference type="SUPFAM" id="SSF57667">
    <property type="entry name" value="beta-beta-alpha zinc fingers"/>
    <property type="match status" value="1"/>
</dbReference>
<name>A0A8T0MIA3_PANVG</name>
<dbReference type="SMART" id="SM00614">
    <property type="entry name" value="ZnF_BED"/>
    <property type="match status" value="1"/>
</dbReference>
<keyword evidence="3" id="KW-0862">Zinc</keyword>
<evidence type="ECO:0000256" key="5">
    <source>
        <dbReference type="SAM" id="MobiDB-lite"/>
    </source>
</evidence>
<protein>
    <recommendedName>
        <fullName evidence="6">BED-type domain-containing protein</fullName>
    </recommendedName>
</protein>
<dbReference type="InterPro" id="IPR036236">
    <property type="entry name" value="Znf_C2H2_sf"/>
</dbReference>
<dbReference type="Proteomes" id="UP000823388">
    <property type="component" value="Chromosome 9N"/>
</dbReference>
<evidence type="ECO:0000256" key="1">
    <source>
        <dbReference type="ARBA" id="ARBA00022723"/>
    </source>
</evidence>
<accession>A0A8T0MIA3</accession>
<dbReference type="InterPro" id="IPR003656">
    <property type="entry name" value="Znf_BED"/>
</dbReference>